<dbReference type="Pfam" id="PF01637">
    <property type="entry name" value="ATPase_2"/>
    <property type="match status" value="1"/>
</dbReference>
<organism evidence="3 4">
    <name type="scientific">Bifidobacterium miconis</name>
    <dbReference type="NCBI Taxonomy" id="2834435"/>
    <lineage>
        <taxon>Bacteria</taxon>
        <taxon>Bacillati</taxon>
        <taxon>Actinomycetota</taxon>
        <taxon>Actinomycetes</taxon>
        <taxon>Bifidobacteriales</taxon>
        <taxon>Bifidobacteriaceae</taxon>
        <taxon>Bifidobacterium</taxon>
    </lineage>
</organism>
<comment type="caution">
    <text evidence="3">The sequence shown here is derived from an EMBL/GenBank/DDBJ whole genome shotgun (WGS) entry which is preliminary data.</text>
</comment>
<accession>A0ABS6WFD2</accession>
<name>A0ABS6WFD2_9BIFI</name>
<keyword evidence="3" id="KW-0547">Nucleotide-binding</keyword>
<keyword evidence="4" id="KW-1185">Reference proteome</keyword>
<gene>
    <name evidence="3" type="ORF">KIH79_03025</name>
</gene>
<evidence type="ECO:0000259" key="2">
    <source>
        <dbReference type="Pfam" id="PF03008"/>
    </source>
</evidence>
<feature type="domain" description="ATPase" evidence="1">
    <location>
        <begin position="3"/>
        <end position="208"/>
    </location>
</feature>
<dbReference type="InterPro" id="IPR011579">
    <property type="entry name" value="ATPase_dom"/>
</dbReference>
<protein>
    <submittedName>
        <fullName evidence="3">ATP-binding protein</fullName>
    </submittedName>
</protein>
<dbReference type="RefSeq" id="WP_219058042.1">
    <property type="nucleotide sequence ID" value="NZ_JAHBBH010000005.1"/>
</dbReference>
<dbReference type="Proteomes" id="UP000700815">
    <property type="component" value="Unassembled WGS sequence"/>
</dbReference>
<keyword evidence="3" id="KW-0067">ATP-binding</keyword>
<evidence type="ECO:0000259" key="1">
    <source>
        <dbReference type="Pfam" id="PF01637"/>
    </source>
</evidence>
<proteinExistence type="predicted"/>
<reference evidence="3 4" key="1">
    <citation type="submission" date="2021-05" db="EMBL/GenBank/DDBJ databases">
        <title>Phylogenetic classification of ten novel species belonging to the genus Bifidobacterium comprising B. colchicus sp. nov., B. abeli sp. nov., B. bicoloris sp. nov., B. guerezis sp. nov., B. rosaliae sp. nov., B. santillanensis sp. nov., B. argentati sp. nov., B. amazzoni sp. nov., B. pluviali sp. nov., and B. pinnaculum sp. nov.</title>
        <authorList>
            <person name="Lugli G.A."/>
            <person name="Ruiz Garcia L."/>
            <person name="Margolles A."/>
            <person name="Ventura M."/>
        </authorList>
    </citation>
    <scope>NUCLEOTIDE SEQUENCE [LARGE SCALE GENOMIC DNA]</scope>
    <source>
        <strain evidence="3 4">82T10</strain>
    </source>
</reference>
<evidence type="ECO:0000313" key="4">
    <source>
        <dbReference type="Proteomes" id="UP000700815"/>
    </source>
</evidence>
<dbReference type="GO" id="GO:0005524">
    <property type="term" value="F:ATP binding"/>
    <property type="evidence" value="ECO:0007669"/>
    <property type="project" value="UniProtKB-KW"/>
</dbReference>
<dbReference type="Pfam" id="PF03008">
    <property type="entry name" value="DUF234"/>
    <property type="match status" value="1"/>
</dbReference>
<dbReference type="PANTHER" id="PTHR34704">
    <property type="entry name" value="ATPASE"/>
    <property type="match status" value="1"/>
</dbReference>
<dbReference type="PANTHER" id="PTHR34704:SF1">
    <property type="entry name" value="ATPASE"/>
    <property type="match status" value="1"/>
</dbReference>
<dbReference type="InterPro" id="IPR004256">
    <property type="entry name" value="DUF234"/>
</dbReference>
<evidence type="ECO:0000313" key="3">
    <source>
        <dbReference type="EMBL" id="MBW3091941.1"/>
    </source>
</evidence>
<dbReference type="EMBL" id="JAHBBH010000005">
    <property type="protein sequence ID" value="MBW3091941.1"/>
    <property type="molecule type" value="Genomic_DNA"/>
</dbReference>
<sequence>MEFVGRDEELDTLGYHYSLDKFQMIVVYGRRRVGKTALLSRFCEDRPTLWFTAKEQSAAMNLRGFSTEVRRFFGETEDSGAFRTWEDAFSYVARKAGEDGRRFVFVFDEFPYAAAVEPSLPSALQIAIDHQFKGTRVMMVLCGSNEGFMEGKVLGYHSPLYGRRNAQIQLKPFGLFDACRMMPGNADWKDLIQYYAVFGGTPYYLEQIDPTKSFRENVMAQCFSQSGLLYQEPVMLLRQELREPAAYSSVLDAIGSGRTRPKEIAEYAGIEQNAIGAYLRTLEQLKIVERQVPFGEDPAHSRKGLWKMRDPFFAYWYRFVAPATQMIDAQRGRAAGRVGTEGPAFDTYVGQQFETMCQQWLLRHYGDDQDEFIPTNMGKWWGNDPMRREQADIDIVMADSFNHRVLLGECKWRESVNETETIDTLKSRSPLVKEPGDRIYYLFTKHPASETTRRKAELEDNLHLIDAEHMLP</sequence>
<feature type="domain" description="DUF234" evidence="2">
    <location>
        <begin position="316"/>
        <end position="421"/>
    </location>
</feature>